<keyword evidence="10" id="KW-0472">Membrane</keyword>
<evidence type="ECO:0000256" key="6">
    <source>
        <dbReference type="ARBA" id="ARBA00023268"/>
    </source>
</evidence>
<keyword evidence="1 13" id="KW-0121">Carboxypeptidase</keyword>
<dbReference type="Gene3D" id="1.10.3810.10">
    <property type="entry name" value="Biosynthetic peptidoglycan transglycosylase-like"/>
    <property type="match status" value="1"/>
</dbReference>
<feature type="compositionally biased region" description="Gly residues" evidence="9">
    <location>
        <begin position="784"/>
        <end position="799"/>
    </location>
</feature>
<comment type="caution">
    <text evidence="13">The sequence shown here is derived from an EMBL/GenBank/DDBJ whole genome shotgun (WGS) entry which is preliminary data.</text>
</comment>
<evidence type="ECO:0000256" key="8">
    <source>
        <dbReference type="ARBA" id="ARBA00049902"/>
    </source>
</evidence>
<dbReference type="GO" id="GO:0004180">
    <property type="term" value="F:carboxypeptidase activity"/>
    <property type="evidence" value="ECO:0007669"/>
    <property type="project" value="UniProtKB-KW"/>
</dbReference>
<dbReference type="Gene3D" id="3.40.710.10">
    <property type="entry name" value="DD-peptidase/beta-lactamase superfamily"/>
    <property type="match status" value="1"/>
</dbReference>
<dbReference type="PANTHER" id="PTHR32282">
    <property type="entry name" value="BINDING PROTEIN TRANSPEPTIDASE, PUTATIVE-RELATED"/>
    <property type="match status" value="1"/>
</dbReference>
<keyword evidence="5" id="KW-0378">Hydrolase</keyword>
<evidence type="ECO:0000256" key="2">
    <source>
        <dbReference type="ARBA" id="ARBA00022670"/>
    </source>
</evidence>
<dbReference type="SUPFAM" id="SSF53955">
    <property type="entry name" value="Lysozyme-like"/>
    <property type="match status" value="1"/>
</dbReference>
<dbReference type="PANTHER" id="PTHR32282:SF34">
    <property type="entry name" value="PENICILLIN-BINDING PROTEIN 1A"/>
    <property type="match status" value="1"/>
</dbReference>
<dbReference type="InterPro" id="IPR036950">
    <property type="entry name" value="PBP_transglycosylase"/>
</dbReference>
<feature type="transmembrane region" description="Helical" evidence="10">
    <location>
        <begin position="103"/>
        <end position="127"/>
    </location>
</feature>
<dbReference type="InterPro" id="IPR001264">
    <property type="entry name" value="Glyco_trans_51"/>
</dbReference>
<evidence type="ECO:0000259" key="11">
    <source>
        <dbReference type="Pfam" id="PF00905"/>
    </source>
</evidence>
<protein>
    <submittedName>
        <fullName evidence="13">Membrane peptidoglycan carboxypeptidase</fullName>
    </submittedName>
</protein>
<keyword evidence="14" id="KW-1185">Reference proteome</keyword>
<gene>
    <name evidence="13" type="ORF">JOF33_000104</name>
</gene>
<comment type="catalytic activity">
    <reaction evidence="7">
        <text>Preferential cleavage: (Ac)2-L-Lys-D-Ala-|-D-Ala. Also transpeptidation of peptidyl-alanyl moieties that are N-acyl substituents of D-alanine.</text>
        <dbReference type="EC" id="3.4.16.4"/>
    </reaction>
</comment>
<keyword evidence="6" id="KW-0511">Multifunctional enzyme</keyword>
<dbReference type="InterPro" id="IPR012338">
    <property type="entry name" value="Beta-lactam/transpept-like"/>
</dbReference>
<feature type="region of interest" description="Disordered" evidence="9">
    <location>
        <begin position="1"/>
        <end position="95"/>
    </location>
</feature>
<comment type="catalytic activity">
    <reaction evidence="8">
        <text>[GlcNAc-(1-&gt;4)-Mur2Ac(oyl-L-Ala-gamma-D-Glu-L-Lys-D-Ala-D-Ala)](n)-di-trans,octa-cis-undecaprenyl diphosphate + beta-D-GlcNAc-(1-&gt;4)-Mur2Ac(oyl-L-Ala-gamma-D-Glu-L-Lys-D-Ala-D-Ala)-di-trans,octa-cis-undecaprenyl diphosphate = [GlcNAc-(1-&gt;4)-Mur2Ac(oyl-L-Ala-gamma-D-Glu-L-Lys-D-Ala-D-Ala)](n+1)-di-trans,octa-cis-undecaprenyl diphosphate + di-trans,octa-cis-undecaprenyl diphosphate + H(+)</text>
        <dbReference type="Rhea" id="RHEA:23708"/>
        <dbReference type="Rhea" id="RHEA-COMP:9602"/>
        <dbReference type="Rhea" id="RHEA-COMP:9603"/>
        <dbReference type="ChEBI" id="CHEBI:15378"/>
        <dbReference type="ChEBI" id="CHEBI:58405"/>
        <dbReference type="ChEBI" id="CHEBI:60033"/>
        <dbReference type="ChEBI" id="CHEBI:78435"/>
        <dbReference type="EC" id="2.4.99.28"/>
    </reaction>
</comment>
<dbReference type="Proteomes" id="UP001519305">
    <property type="component" value="Unassembled WGS sequence"/>
</dbReference>
<dbReference type="SUPFAM" id="SSF56601">
    <property type="entry name" value="beta-lactamase/transpeptidase-like"/>
    <property type="match status" value="1"/>
</dbReference>
<feature type="compositionally biased region" description="Acidic residues" evidence="9">
    <location>
        <begin position="71"/>
        <end position="94"/>
    </location>
</feature>
<keyword evidence="10" id="KW-1133">Transmembrane helix</keyword>
<evidence type="ECO:0000256" key="10">
    <source>
        <dbReference type="SAM" id="Phobius"/>
    </source>
</evidence>
<evidence type="ECO:0000256" key="4">
    <source>
        <dbReference type="ARBA" id="ARBA00022679"/>
    </source>
</evidence>
<dbReference type="Pfam" id="PF00905">
    <property type="entry name" value="Transpeptidase"/>
    <property type="match status" value="1"/>
</dbReference>
<evidence type="ECO:0000256" key="1">
    <source>
        <dbReference type="ARBA" id="ARBA00022645"/>
    </source>
</evidence>
<feature type="domain" description="Glycosyl transferase family 51" evidence="12">
    <location>
        <begin position="153"/>
        <end position="327"/>
    </location>
</feature>
<dbReference type="InterPro" id="IPR050396">
    <property type="entry name" value="Glycosyltr_51/Transpeptidase"/>
</dbReference>
<organism evidence="13 14">
    <name type="scientific">Corynebacterium freneyi</name>
    <dbReference type="NCBI Taxonomy" id="134034"/>
    <lineage>
        <taxon>Bacteria</taxon>
        <taxon>Bacillati</taxon>
        <taxon>Actinomycetota</taxon>
        <taxon>Actinomycetes</taxon>
        <taxon>Mycobacteriales</taxon>
        <taxon>Corynebacteriaceae</taxon>
        <taxon>Corynebacterium</taxon>
    </lineage>
</organism>
<feature type="compositionally biased region" description="Acidic residues" evidence="9">
    <location>
        <begin position="742"/>
        <end position="761"/>
    </location>
</feature>
<accession>A0ABS4U444</accession>
<name>A0ABS4U444_9CORY</name>
<dbReference type="InterPro" id="IPR023346">
    <property type="entry name" value="Lysozyme-like_dom_sf"/>
</dbReference>
<proteinExistence type="predicted"/>
<evidence type="ECO:0000256" key="5">
    <source>
        <dbReference type="ARBA" id="ARBA00022801"/>
    </source>
</evidence>
<reference evidence="13 14" key="1">
    <citation type="submission" date="2021-03" db="EMBL/GenBank/DDBJ databases">
        <title>Sequencing the genomes of 1000 actinobacteria strains.</title>
        <authorList>
            <person name="Klenk H.-P."/>
        </authorList>
    </citation>
    <scope>NUCLEOTIDE SEQUENCE [LARGE SCALE GENOMIC DNA]</scope>
    <source>
        <strain evidence="13 14">DSM 44506</strain>
    </source>
</reference>
<evidence type="ECO:0000256" key="9">
    <source>
        <dbReference type="SAM" id="MobiDB-lite"/>
    </source>
</evidence>
<feature type="domain" description="Penicillin-binding protein transpeptidase" evidence="11">
    <location>
        <begin position="418"/>
        <end position="678"/>
    </location>
</feature>
<dbReference type="EMBL" id="JAGINY010000001">
    <property type="protein sequence ID" value="MBP2331405.1"/>
    <property type="molecule type" value="Genomic_DNA"/>
</dbReference>
<evidence type="ECO:0000256" key="7">
    <source>
        <dbReference type="ARBA" id="ARBA00034000"/>
    </source>
</evidence>
<keyword evidence="3" id="KW-0328">Glycosyltransferase</keyword>
<keyword evidence="2" id="KW-0645">Protease</keyword>
<sequence>MSKDPRDNASGPGDPGSAGGEWWDDDSAFGAGRDGADGAAGAGGVADSAKDQSFGVDGGYGPGDYDAHDADDYDADAYGDDDYGDAVEEDDDVDEKGGRRRAIWAWLAAAAALIIMFPLVIFGIAYVGTDVPEPEELLNDQIAVIYDKTGENEIARIVPEAGNRRAVELDEVPSVVRNAVLAAEDREFYTNPGFSLSGYARAAWGVVTGNPSAGGGSTITQQYVKNAVVGNERTVTRKAKELVMSAKMAREWSKDEILEAYLNTIYFGRNGYGIAAASEAYFDKPVGELTAAEAAVLAASIQRPSALDPWTNRPEAEQRWNYVLDGMVEMGVLSQADRDAQAYPETLDPALVPQQAPEPGPAAMIKSQVLAELDREGITEQEVNTLGLRVTTTIDPDVQQAALDAVDNYLFSEDLRTAIVSVEPGTGAVRGYYGGDDPNGWDYANSGLQTGSTFKIFALAAALDQDIPLSAQYSSAPVQSGNVTMYNAGGASCGVCPISESLKQSLNTPFIRLQRDLKNGPTDTAKMAHRLGIAESIPGIEHTLVEENGESLDGIALGQYETRPLDMAVGLATLANDGVYQQTHFVEKVETVNGEVLFERETGDGDRRVSEAVATNVIDAMKPIASYNNHALAGGRQSAAKTGTTQLGDTGLNKDAWMIGATPQLSTAVWVGNVDGSALYNAYGGVMYGAHTPSDLWKYTMDNALVNADWETFTSPKPIAGVAGAPAWGGGGGGPAAPSQDDGGETAEETAEEEAPAEPELPDIPIPGGGGGGIGDLLPFPAPGDGGDQNGGGGGGGGEPAPEPAPDN</sequence>
<evidence type="ECO:0000313" key="14">
    <source>
        <dbReference type="Proteomes" id="UP001519305"/>
    </source>
</evidence>
<dbReference type="InterPro" id="IPR001460">
    <property type="entry name" value="PCN-bd_Tpept"/>
</dbReference>
<keyword evidence="4" id="KW-0808">Transferase</keyword>
<evidence type="ECO:0000259" key="12">
    <source>
        <dbReference type="Pfam" id="PF00912"/>
    </source>
</evidence>
<keyword evidence="10" id="KW-0812">Transmembrane</keyword>
<dbReference type="RefSeq" id="WP_425321477.1">
    <property type="nucleotide sequence ID" value="NZ_CP047357.1"/>
</dbReference>
<evidence type="ECO:0000313" key="13">
    <source>
        <dbReference type="EMBL" id="MBP2331405.1"/>
    </source>
</evidence>
<evidence type="ECO:0000256" key="3">
    <source>
        <dbReference type="ARBA" id="ARBA00022676"/>
    </source>
</evidence>
<dbReference type="Pfam" id="PF00912">
    <property type="entry name" value="Transgly"/>
    <property type="match status" value="1"/>
</dbReference>
<feature type="region of interest" description="Disordered" evidence="9">
    <location>
        <begin position="723"/>
        <end position="808"/>
    </location>
</feature>